<organism evidence="2 3">
    <name type="scientific">Apodospora peruviana</name>
    <dbReference type="NCBI Taxonomy" id="516989"/>
    <lineage>
        <taxon>Eukaryota</taxon>
        <taxon>Fungi</taxon>
        <taxon>Dikarya</taxon>
        <taxon>Ascomycota</taxon>
        <taxon>Pezizomycotina</taxon>
        <taxon>Sordariomycetes</taxon>
        <taxon>Sordariomycetidae</taxon>
        <taxon>Sordariales</taxon>
        <taxon>Lasiosphaeriaceae</taxon>
        <taxon>Apodospora</taxon>
    </lineage>
</organism>
<comment type="caution">
    <text evidence="2">The sequence shown here is derived from an EMBL/GenBank/DDBJ whole genome shotgun (WGS) entry which is preliminary data.</text>
</comment>
<feature type="signal peptide" evidence="1">
    <location>
        <begin position="1"/>
        <end position="19"/>
    </location>
</feature>
<dbReference type="Proteomes" id="UP001283341">
    <property type="component" value="Unassembled WGS sequence"/>
</dbReference>
<evidence type="ECO:0000256" key="1">
    <source>
        <dbReference type="SAM" id="SignalP"/>
    </source>
</evidence>
<gene>
    <name evidence="2" type="ORF">B0H66DRAFT_613721</name>
</gene>
<feature type="chain" id="PRO_5041902578" evidence="1">
    <location>
        <begin position="20"/>
        <end position="155"/>
    </location>
</feature>
<keyword evidence="3" id="KW-1185">Reference proteome</keyword>
<reference evidence="2" key="2">
    <citation type="submission" date="2023-06" db="EMBL/GenBank/DDBJ databases">
        <authorList>
            <consortium name="Lawrence Berkeley National Laboratory"/>
            <person name="Haridas S."/>
            <person name="Hensen N."/>
            <person name="Bonometti L."/>
            <person name="Westerberg I."/>
            <person name="Brannstrom I.O."/>
            <person name="Guillou S."/>
            <person name="Cros-Aarteil S."/>
            <person name="Calhoun S."/>
            <person name="Kuo A."/>
            <person name="Mondo S."/>
            <person name="Pangilinan J."/>
            <person name="Riley R."/>
            <person name="Labutti K."/>
            <person name="Andreopoulos B."/>
            <person name="Lipzen A."/>
            <person name="Chen C."/>
            <person name="Yanf M."/>
            <person name="Daum C."/>
            <person name="Ng V."/>
            <person name="Clum A."/>
            <person name="Steindorff A."/>
            <person name="Ohm R."/>
            <person name="Martin F."/>
            <person name="Silar P."/>
            <person name="Natvig D."/>
            <person name="Lalanne C."/>
            <person name="Gautier V."/>
            <person name="Ament-Velasquez S.L."/>
            <person name="Kruys A."/>
            <person name="Hutchinson M.I."/>
            <person name="Powell A.J."/>
            <person name="Barry K."/>
            <person name="Miller A.N."/>
            <person name="Grigoriev I.V."/>
            <person name="Debuchy R."/>
            <person name="Gladieux P."/>
            <person name="Thoren M.H."/>
            <person name="Johannesson H."/>
        </authorList>
    </citation>
    <scope>NUCLEOTIDE SEQUENCE</scope>
    <source>
        <strain evidence="2">CBS 118394</strain>
    </source>
</reference>
<reference evidence="2" key="1">
    <citation type="journal article" date="2023" name="Mol. Phylogenet. Evol.">
        <title>Genome-scale phylogeny and comparative genomics of the fungal order Sordariales.</title>
        <authorList>
            <person name="Hensen N."/>
            <person name="Bonometti L."/>
            <person name="Westerberg I."/>
            <person name="Brannstrom I.O."/>
            <person name="Guillou S."/>
            <person name="Cros-Aarteil S."/>
            <person name="Calhoun S."/>
            <person name="Haridas S."/>
            <person name="Kuo A."/>
            <person name="Mondo S."/>
            <person name="Pangilinan J."/>
            <person name="Riley R."/>
            <person name="LaButti K."/>
            <person name="Andreopoulos B."/>
            <person name="Lipzen A."/>
            <person name="Chen C."/>
            <person name="Yan M."/>
            <person name="Daum C."/>
            <person name="Ng V."/>
            <person name="Clum A."/>
            <person name="Steindorff A."/>
            <person name="Ohm R.A."/>
            <person name="Martin F."/>
            <person name="Silar P."/>
            <person name="Natvig D.O."/>
            <person name="Lalanne C."/>
            <person name="Gautier V."/>
            <person name="Ament-Velasquez S.L."/>
            <person name="Kruys A."/>
            <person name="Hutchinson M.I."/>
            <person name="Powell A.J."/>
            <person name="Barry K."/>
            <person name="Miller A.N."/>
            <person name="Grigoriev I.V."/>
            <person name="Debuchy R."/>
            <person name="Gladieux P."/>
            <person name="Hiltunen Thoren M."/>
            <person name="Johannesson H."/>
        </authorList>
    </citation>
    <scope>NUCLEOTIDE SEQUENCE</scope>
    <source>
        <strain evidence="2">CBS 118394</strain>
    </source>
</reference>
<protein>
    <submittedName>
        <fullName evidence="2">Uncharacterized protein</fullName>
    </submittedName>
</protein>
<name>A0AAE0IU89_9PEZI</name>
<dbReference type="EMBL" id="JAUEDM010000001">
    <property type="protein sequence ID" value="KAK3331363.1"/>
    <property type="molecule type" value="Genomic_DNA"/>
</dbReference>
<keyword evidence="1" id="KW-0732">Signal</keyword>
<proteinExistence type="predicted"/>
<sequence length="155" mass="16835">MQLTKNLVGLAAIISLATAAPWAAREDMQVDMEAREVAGTVSVTAYAGDTCSGGDESVVVTDGGFRCFAVSNKRSIGMRGREVIPSTIFPSLSVICINMVPFYQRLQCHNLERRQLPGLGLHRGHGLPQCLVRLCLDLVLVFTRDFSRLGLPSDI</sequence>
<evidence type="ECO:0000313" key="3">
    <source>
        <dbReference type="Proteomes" id="UP001283341"/>
    </source>
</evidence>
<accession>A0AAE0IU89</accession>
<dbReference type="AlphaFoldDB" id="A0AAE0IU89"/>
<evidence type="ECO:0000313" key="2">
    <source>
        <dbReference type="EMBL" id="KAK3331363.1"/>
    </source>
</evidence>